<dbReference type="InterPro" id="IPR023193">
    <property type="entry name" value="EPSP_synthase_CS"/>
</dbReference>
<evidence type="ECO:0000256" key="3">
    <source>
        <dbReference type="ARBA" id="ARBA00022605"/>
    </source>
</evidence>
<feature type="binding site" evidence="7">
    <location>
        <position position="347"/>
    </location>
    <ligand>
        <name>3-phosphoshikimate</name>
        <dbReference type="ChEBI" id="CHEBI:145989"/>
    </ligand>
</feature>
<dbReference type="SUPFAM" id="SSF55205">
    <property type="entry name" value="EPT/RTPC-like"/>
    <property type="match status" value="1"/>
</dbReference>
<evidence type="ECO:0000256" key="1">
    <source>
        <dbReference type="ARBA" id="ARBA00004811"/>
    </source>
</evidence>
<feature type="binding site" evidence="7">
    <location>
        <position position="23"/>
    </location>
    <ligand>
        <name>phosphoenolpyruvate</name>
        <dbReference type="ChEBI" id="CHEBI:58702"/>
    </ligand>
</feature>
<feature type="binding site" evidence="7">
    <location>
        <position position="173"/>
    </location>
    <ligand>
        <name>3-phosphoshikimate</name>
        <dbReference type="ChEBI" id="CHEBI:145989"/>
    </ligand>
</feature>
<feature type="domain" description="Enolpyruvate transferase" evidence="8">
    <location>
        <begin position="11"/>
        <end position="428"/>
    </location>
</feature>
<evidence type="ECO:0000256" key="2">
    <source>
        <dbReference type="ARBA" id="ARBA00009948"/>
    </source>
</evidence>
<dbReference type="PANTHER" id="PTHR21090">
    <property type="entry name" value="AROM/DEHYDROQUINATE SYNTHASE"/>
    <property type="match status" value="1"/>
</dbReference>
<evidence type="ECO:0000256" key="7">
    <source>
        <dbReference type="HAMAP-Rule" id="MF_00210"/>
    </source>
</evidence>
<name>A0ABZ2Y9P1_9BACT</name>
<dbReference type="EC" id="2.5.1.19" evidence="7"/>
<evidence type="ECO:0000256" key="6">
    <source>
        <dbReference type="ARBA" id="ARBA00044633"/>
    </source>
</evidence>
<dbReference type="InterPro" id="IPR006264">
    <property type="entry name" value="EPSP_synthase"/>
</dbReference>
<feature type="binding site" evidence="7">
    <location>
        <position position="97"/>
    </location>
    <ligand>
        <name>phosphoenolpyruvate</name>
        <dbReference type="ChEBI" id="CHEBI:58702"/>
    </ligand>
</feature>
<feature type="binding site" evidence="7">
    <location>
        <position position="320"/>
    </location>
    <ligand>
        <name>3-phosphoshikimate</name>
        <dbReference type="ChEBI" id="CHEBI:145989"/>
    </ligand>
</feature>
<feature type="binding site" evidence="7">
    <location>
        <position position="393"/>
    </location>
    <ligand>
        <name>phosphoenolpyruvate</name>
        <dbReference type="ChEBI" id="CHEBI:58702"/>
    </ligand>
</feature>
<dbReference type="HAMAP" id="MF_00210">
    <property type="entry name" value="EPSP_synth"/>
    <property type="match status" value="1"/>
</dbReference>
<dbReference type="InterPro" id="IPR001986">
    <property type="entry name" value="Enolpyruvate_Tfrase_dom"/>
</dbReference>
<gene>
    <name evidence="7 9" type="primary">aroA</name>
    <name evidence="9" type="ORF">QBE54_06870</name>
</gene>
<feature type="binding site" evidence="7">
    <location>
        <position position="125"/>
    </location>
    <ligand>
        <name>phosphoenolpyruvate</name>
        <dbReference type="ChEBI" id="CHEBI:58702"/>
    </ligand>
</feature>
<evidence type="ECO:0000313" key="9">
    <source>
        <dbReference type="EMBL" id="WZL75317.1"/>
    </source>
</evidence>
<keyword evidence="4 7" id="KW-0808">Transferase</keyword>
<comment type="subcellular location">
    <subcellularLocation>
        <location evidence="7">Cytoplasm</location>
    </subcellularLocation>
</comment>
<accession>A0ABZ2Y9P1</accession>
<feature type="binding site" evidence="7">
    <location>
        <position position="173"/>
    </location>
    <ligand>
        <name>phosphoenolpyruvate</name>
        <dbReference type="ChEBI" id="CHEBI:58702"/>
    </ligand>
</feature>
<feature type="active site" description="Proton acceptor" evidence="7">
    <location>
        <position position="320"/>
    </location>
</feature>
<organism evidence="9 10">
    <name type="scientific">Thermatribacter velox</name>
    <dbReference type="NCBI Taxonomy" id="3039681"/>
    <lineage>
        <taxon>Bacteria</taxon>
        <taxon>Pseudomonadati</taxon>
        <taxon>Atribacterota</taxon>
        <taxon>Atribacteria</taxon>
        <taxon>Atribacterales</taxon>
        <taxon>Thermatribacteraceae</taxon>
        <taxon>Thermatribacter</taxon>
    </lineage>
</organism>
<dbReference type="PROSITE" id="PS00104">
    <property type="entry name" value="EPSP_SYNTHASE_1"/>
    <property type="match status" value="1"/>
</dbReference>
<feature type="binding site" evidence="7">
    <location>
        <position position="24"/>
    </location>
    <ligand>
        <name>3-phosphoshikimate</name>
        <dbReference type="ChEBI" id="CHEBI:145989"/>
    </ligand>
</feature>
<comment type="function">
    <text evidence="7">Catalyzes the transfer of the enolpyruvyl moiety of phosphoenolpyruvate (PEP) to the 5-hydroxyl of shikimate-3-phosphate (S3P) to produce enolpyruvyl shikimate-3-phosphate and inorganic phosphate.</text>
</comment>
<reference evidence="9 10" key="1">
    <citation type="submission" date="2023-03" db="EMBL/GenBank/DDBJ databases">
        <title>Novel Species.</title>
        <authorList>
            <person name="Ma S."/>
        </authorList>
    </citation>
    <scope>NUCLEOTIDE SEQUENCE [LARGE SCALE GENOMIC DNA]</scope>
    <source>
        <strain evidence="9 10">B11</strain>
    </source>
</reference>
<dbReference type="PROSITE" id="PS00885">
    <property type="entry name" value="EPSP_SYNTHASE_2"/>
    <property type="match status" value="1"/>
</dbReference>
<keyword evidence="7" id="KW-0963">Cytoplasm</keyword>
<comment type="catalytic activity">
    <reaction evidence="6">
        <text>3-phosphoshikimate + phosphoenolpyruvate = 5-O-(1-carboxyvinyl)-3-phosphoshikimate + phosphate</text>
        <dbReference type="Rhea" id="RHEA:21256"/>
        <dbReference type="ChEBI" id="CHEBI:43474"/>
        <dbReference type="ChEBI" id="CHEBI:57701"/>
        <dbReference type="ChEBI" id="CHEBI:58702"/>
        <dbReference type="ChEBI" id="CHEBI:145989"/>
        <dbReference type="EC" id="2.5.1.19"/>
    </reaction>
    <physiologicalReaction direction="left-to-right" evidence="6">
        <dbReference type="Rhea" id="RHEA:21257"/>
    </physiologicalReaction>
</comment>
<protein>
    <recommendedName>
        <fullName evidence="7">3-phosphoshikimate 1-carboxyvinyltransferase</fullName>
        <ecNumber evidence="7">2.5.1.19</ecNumber>
    </recommendedName>
    <alternativeName>
        <fullName evidence="7">5-enolpyruvylshikimate-3-phosphate synthase</fullName>
        <shortName evidence="7">EPSP synthase</shortName>
        <shortName evidence="7">EPSPS</shortName>
    </alternativeName>
</protein>
<keyword evidence="10" id="KW-1185">Reference proteome</keyword>
<comment type="caution">
    <text evidence="7">Lacks conserved residue(s) required for the propagation of feature annotation.</text>
</comment>
<dbReference type="CDD" id="cd01556">
    <property type="entry name" value="EPSP_synthase"/>
    <property type="match status" value="1"/>
</dbReference>
<feature type="binding site" evidence="7">
    <location>
        <position position="28"/>
    </location>
    <ligand>
        <name>3-phosphoshikimate</name>
        <dbReference type="ChEBI" id="CHEBI:145989"/>
    </ligand>
</feature>
<evidence type="ECO:0000256" key="4">
    <source>
        <dbReference type="ARBA" id="ARBA00022679"/>
    </source>
</evidence>
<keyword evidence="3 7" id="KW-0028">Amino-acid biosynthesis</keyword>
<keyword evidence="5 7" id="KW-0057">Aromatic amino acid biosynthesis</keyword>
<dbReference type="PIRSF" id="PIRSF000505">
    <property type="entry name" value="EPSPS"/>
    <property type="match status" value="1"/>
</dbReference>
<dbReference type="RefSeq" id="WP_369017463.1">
    <property type="nucleotide sequence ID" value="NZ_CP121689.1"/>
</dbReference>
<evidence type="ECO:0000259" key="8">
    <source>
        <dbReference type="Pfam" id="PF00275"/>
    </source>
</evidence>
<sequence>MKVARVHPANHPLTGSVLCARDKSLSHRAAILAALAQGTTKVSGFSFCEDCLSTLSCLRQFGVRIKTYPDVGKVVVESGGWRELTEPEDVLYAGNSGTTARLLCGVASWIKGLTIITGDASLRRRPMRRVIEPLSLTGIQIGGRDNNRFLPVFIRGKYPLTPFEYRLSVASAQVKSALLLAALGADAPSCVREPFASRDHTENMLSYLGIRLEREPGRVVIHPPAKPLKARDFSLPGDVSSAAFLAAAALMVPDSGIYIQDVGLNPTRSGFLECVSRMGGQVKIHNLKEEFGERRGDLEVAFSSLRGVSIGKEIIPSLIDEVPILSVLATQAQGVTFITGAEELRVKECDRLRAMYLGLKTLGAKVEERSDGLIIEGPVTLHGGRVESFGDHRIAMSFAVAGLIAREAVEIVDVDCVKISYPEFFDHLQSLGCKRVEFYESEEEGEKSCL</sequence>
<dbReference type="InterPro" id="IPR036968">
    <property type="entry name" value="Enolpyruvate_Tfrase_sf"/>
</dbReference>
<dbReference type="NCBIfam" id="TIGR01356">
    <property type="entry name" value="aroA"/>
    <property type="match status" value="1"/>
</dbReference>
<feature type="binding site" evidence="7">
    <location>
        <position position="171"/>
    </location>
    <ligand>
        <name>3-phosphoshikimate</name>
        <dbReference type="ChEBI" id="CHEBI:145989"/>
    </ligand>
</feature>
<feature type="binding site" evidence="7">
    <location>
        <position position="23"/>
    </location>
    <ligand>
        <name>3-phosphoshikimate</name>
        <dbReference type="ChEBI" id="CHEBI:145989"/>
    </ligand>
</feature>
<evidence type="ECO:0000313" key="10">
    <source>
        <dbReference type="Proteomes" id="UP001461341"/>
    </source>
</evidence>
<dbReference type="Gene3D" id="3.65.10.10">
    <property type="entry name" value="Enolpyruvate transferase domain"/>
    <property type="match status" value="2"/>
</dbReference>
<dbReference type="GO" id="GO:0003866">
    <property type="term" value="F:3-phosphoshikimate 1-carboxyvinyltransferase activity"/>
    <property type="evidence" value="ECO:0007669"/>
    <property type="project" value="UniProtKB-EC"/>
</dbReference>
<dbReference type="EMBL" id="CP121689">
    <property type="protein sequence ID" value="WZL75317.1"/>
    <property type="molecule type" value="Genomic_DNA"/>
</dbReference>
<dbReference type="InterPro" id="IPR013792">
    <property type="entry name" value="RNA3'P_cycl/enolpyr_Trfase_a/b"/>
</dbReference>
<dbReference type="Proteomes" id="UP001461341">
    <property type="component" value="Chromosome"/>
</dbReference>
<comment type="similarity">
    <text evidence="2 7">Belongs to the EPSP synthase family.</text>
</comment>
<feature type="binding site" evidence="7">
    <location>
        <position position="351"/>
    </location>
    <ligand>
        <name>phosphoenolpyruvate</name>
        <dbReference type="ChEBI" id="CHEBI:58702"/>
    </ligand>
</feature>
<dbReference type="PANTHER" id="PTHR21090:SF5">
    <property type="entry name" value="PENTAFUNCTIONAL AROM POLYPEPTIDE"/>
    <property type="match status" value="1"/>
</dbReference>
<dbReference type="Pfam" id="PF00275">
    <property type="entry name" value="EPSP_synthase"/>
    <property type="match status" value="1"/>
</dbReference>
<comment type="pathway">
    <text evidence="1 7">Metabolic intermediate biosynthesis; chorismate biosynthesis; chorismate from D-erythrose 4-phosphate and phosphoenolpyruvate: step 6/7.</text>
</comment>
<evidence type="ECO:0000256" key="5">
    <source>
        <dbReference type="ARBA" id="ARBA00023141"/>
    </source>
</evidence>
<comment type="subunit">
    <text evidence="7">Monomer.</text>
</comment>
<proteinExistence type="inferred from homology"/>